<dbReference type="Pfam" id="PF00404">
    <property type="entry name" value="Dockerin_1"/>
    <property type="match status" value="1"/>
</dbReference>
<evidence type="ECO:0000313" key="2">
    <source>
        <dbReference type="EMBL" id="MBX0324348.1"/>
    </source>
</evidence>
<comment type="caution">
    <text evidence="2">The sequence shown here is derived from an EMBL/GenBank/DDBJ whole genome shotgun (WGS) entry which is preliminary data.</text>
</comment>
<dbReference type="GO" id="GO:0000272">
    <property type="term" value="P:polysaccharide catabolic process"/>
    <property type="evidence" value="ECO:0007669"/>
    <property type="project" value="InterPro"/>
</dbReference>
<reference evidence="2 3" key="1">
    <citation type="submission" date="2021-06" db="EMBL/GenBank/DDBJ databases">
        <title>Halomicroarcula sp. a new haloarchaeum isolated from saline soil.</title>
        <authorList>
            <person name="Duran-Viseras A."/>
            <person name="Sanchez-Porro C."/>
            <person name="Ventosa A."/>
        </authorList>
    </citation>
    <scope>NUCLEOTIDE SEQUENCE [LARGE SCALE GENOMIC DNA]</scope>
    <source>
        <strain evidence="2 3">F13</strain>
    </source>
</reference>
<dbReference type="EMBL" id="RKLR01000006">
    <property type="protein sequence ID" value="MBX0324348.1"/>
    <property type="molecule type" value="Genomic_DNA"/>
</dbReference>
<gene>
    <name evidence="2" type="ORF">EGH21_15060</name>
</gene>
<dbReference type="GO" id="GO:0004553">
    <property type="term" value="F:hydrolase activity, hydrolyzing O-glycosyl compounds"/>
    <property type="evidence" value="ECO:0007669"/>
    <property type="project" value="InterPro"/>
</dbReference>
<dbReference type="InterPro" id="IPR036439">
    <property type="entry name" value="Dockerin_dom_sf"/>
</dbReference>
<dbReference type="SUPFAM" id="SSF63446">
    <property type="entry name" value="Type I dockerin domain"/>
    <property type="match status" value="1"/>
</dbReference>
<dbReference type="InterPro" id="IPR002105">
    <property type="entry name" value="Dockerin_1_rpt"/>
</dbReference>
<proteinExistence type="predicted"/>
<organism evidence="2 3">
    <name type="scientific">Haloarcula rubra</name>
    <dbReference type="NCBI Taxonomy" id="2487747"/>
    <lineage>
        <taxon>Archaea</taxon>
        <taxon>Methanobacteriati</taxon>
        <taxon>Methanobacteriota</taxon>
        <taxon>Stenosarchaea group</taxon>
        <taxon>Halobacteria</taxon>
        <taxon>Halobacteriales</taxon>
        <taxon>Haloarculaceae</taxon>
        <taxon>Haloarcula</taxon>
    </lineage>
</organism>
<keyword evidence="3" id="KW-1185">Reference proteome</keyword>
<feature type="region of interest" description="Disordered" evidence="1">
    <location>
        <begin position="1"/>
        <end position="20"/>
    </location>
</feature>
<evidence type="ECO:0008006" key="4">
    <source>
        <dbReference type="Google" id="ProtNLM"/>
    </source>
</evidence>
<evidence type="ECO:0000313" key="3">
    <source>
        <dbReference type="Proteomes" id="UP001430377"/>
    </source>
</evidence>
<accession>A0AAW4PTM6</accession>
<protein>
    <recommendedName>
        <fullName evidence="4">EF-hand domain-containing protein</fullName>
    </recommendedName>
</protein>
<dbReference type="Gene3D" id="1.10.1330.10">
    <property type="entry name" value="Dockerin domain"/>
    <property type="match status" value="1"/>
</dbReference>
<dbReference type="AlphaFoldDB" id="A0AAW4PTM6"/>
<dbReference type="Gene3D" id="2.60.40.10">
    <property type="entry name" value="Immunoglobulins"/>
    <property type="match status" value="2"/>
</dbReference>
<name>A0AAW4PTM6_9EURY</name>
<dbReference type="InterPro" id="IPR013783">
    <property type="entry name" value="Ig-like_fold"/>
</dbReference>
<evidence type="ECO:0000256" key="1">
    <source>
        <dbReference type="SAM" id="MobiDB-lite"/>
    </source>
</evidence>
<sequence>MAFELTVTDDDGASDSDTVNVTVQPPEAANFQLTNLQAPASATQGDVINVSADVENTGGQSATKTVEFRLDTDGDGSIADESAVASQDVQLDADASTTVEFDVDTSGIAAGTYTHGVVTPDDSATAQITIEEPSEPAKETTVSLQPTDQTTAVGVGTTYDVVVDSADGGVGAAELRVAIDDTSVASITDANVVDDSATEEIEVAADGSWVDVEYAFADTADTGSVTVATVSVEGNSAGTANLSVEPTDDNSEVLVFDEGGQGYDVTGTNGATLDVEAVQFLVSDLSAPDKAAVGSTITVTANVTNDGSVESTQPVEFRIDADGDGDLETVVTKQETIAAGQTDEVTFSVSVPADADFGPRQHGVFTTADSSTAEIEFTPPDVNGDGALPSDPDGDGLYEDVNGDGSTNVGDAQALFSNRDSPAVQNYADAYDFNGDGVVNVGDAQTLFSEVTA</sequence>
<dbReference type="Proteomes" id="UP001430377">
    <property type="component" value="Unassembled WGS sequence"/>
</dbReference>